<reference evidence="7 8" key="1">
    <citation type="journal article" date="2020" name="ISME J.">
        <title>Uncovering the hidden diversity of litter-decomposition mechanisms in mushroom-forming fungi.</title>
        <authorList>
            <person name="Floudas D."/>
            <person name="Bentzer J."/>
            <person name="Ahren D."/>
            <person name="Johansson T."/>
            <person name="Persson P."/>
            <person name="Tunlid A."/>
        </authorList>
    </citation>
    <scope>NUCLEOTIDE SEQUENCE [LARGE SCALE GENOMIC DNA]</scope>
    <source>
        <strain evidence="7 8">CBS 291.85</strain>
    </source>
</reference>
<dbReference type="GO" id="GO:0016363">
    <property type="term" value="C:nuclear matrix"/>
    <property type="evidence" value="ECO:0007669"/>
    <property type="project" value="UniProtKB-SubCell"/>
</dbReference>
<evidence type="ECO:0000256" key="3">
    <source>
        <dbReference type="ARBA" id="ARBA00015630"/>
    </source>
</evidence>
<dbReference type="Proteomes" id="UP000559256">
    <property type="component" value="Unassembled WGS sequence"/>
</dbReference>
<dbReference type="GO" id="GO:0030042">
    <property type="term" value="P:actin filament depolymerization"/>
    <property type="evidence" value="ECO:0007669"/>
    <property type="project" value="InterPro"/>
</dbReference>
<sequence length="91" mass="10534">MASSGVGVNDLCLEEFQALKLRKSKTGENLKYIVYNLNKDNTEIIVEKTSTSTDYEEFLGDLPEGECRWAVYDFEFQKEGGTRNKLCFFMW</sequence>
<evidence type="ECO:0000256" key="4">
    <source>
        <dbReference type="ARBA" id="ARBA00023203"/>
    </source>
</evidence>
<proteinExistence type="inferred from homology"/>
<protein>
    <recommendedName>
        <fullName evidence="3">Cofilin</fullName>
    </recommendedName>
    <alternativeName>
        <fullName evidence="5">Actin-depolymerizing factor 1</fullName>
    </alternativeName>
</protein>
<dbReference type="InterPro" id="IPR002108">
    <property type="entry name" value="ADF-H"/>
</dbReference>
<name>A0A8H5GQG0_9AGAR</name>
<accession>A0A8H5GQG0</accession>
<comment type="similarity">
    <text evidence="2">Belongs to the actin-binding proteins ADF family.</text>
</comment>
<dbReference type="CDD" id="cd11286">
    <property type="entry name" value="ADF_cofilin_like"/>
    <property type="match status" value="1"/>
</dbReference>
<dbReference type="AlphaFoldDB" id="A0A8H5GQG0"/>
<evidence type="ECO:0000259" key="6">
    <source>
        <dbReference type="PROSITE" id="PS51263"/>
    </source>
</evidence>
<keyword evidence="4" id="KW-0009">Actin-binding</keyword>
<gene>
    <name evidence="7" type="ORF">D9758_002607</name>
</gene>
<organism evidence="7 8">
    <name type="scientific">Tetrapyrgos nigripes</name>
    <dbReference type="NCBI Taxonomy" id="182062"/>
    <lineage>
        <taxon>Eukaryota</taxon>
        <taxon>Fungi</taxon>
        <taxon>Dikarya</taxon>
        <taxon>Basidiomycota</taxon>
        <taxon>Agaricomycotina</taxon>
        <taxon>Agaricomycetes</taxon>
        <taxon>Agaricomycetidae</taxon>
        <taxon>Agaricales</taxon>
        <taxon>Marasmiineae</taxon>
        <taxon>Marasmiaceae</taxon>
        <taxon>Tetrapyrgos</taxon>
    </lineage>
</organism>
<dbReference type="SUPFAM" id="SSF55753">
    <property type="entry name" value="Actin depolymerizing proteins"/>
    <property type="match status" value="1"/>
</dbReference>
<evidence type="ECO:0000256" key="2">
    <source>
        <dbReference type="ARBA" id="ARBA00006844"/>
    </source>
</evidence>
<evidence type="ECO:0000313" key="8">
    <source>
        <dbReference type="Proteomes" id="UP000559256"/>
    </source>
</evidence>
<feature type="domain" description="ADF-H" evidence="6">
    <location>
        <begin position="3"/>
        <end position="91"/>
    </location>
</feature>
<dbReference type="EMBL" id="JAACJM010000013">
    <property type="protein sequence ID" value="KAF5369334.1"/>
    <property type="molecule type" value="Genomic_DNA"/>
</dbReference>
<comment type="caution">
    <text evidence="7">The sequence shown here is derived from an EMBL/GenBank/DDBJ whole genome shotgun (WGS) entry which is preliminary data.</text>
</comment>
<dbReference type="Pfam" id="PF00241">
    <property type="entry name" value="Cofilin_ADF"/>
    <property type="match status" value="1"/>
</dbReference>
<evidence type="ECO:0000313" key="7">
    <source>
        <dbReference type="EMBL" id="KAF5369334.1"/>
    </source>
</evidence>
<dbReference type="GO" id="GO:0003779">
    <property type="term" value="F:actin binding"/>
    <property type="evidence" value="ECO:0007669"/>
    <property type="project" value="UniProtKB-KW"/>
</dbReference>
<dbReference type="InterPro" id="IPR017904">
    <property type="entry name" value="ADF/Cofilin"/>
</dbReference>
<dbReference type="InterPro" id="IPR029006">
    <property type="entry name" value="ADF-H/Gelsolin-like_dom_sf"/>
</dbReference>
<dbReference type="PROSITE" id="PS51263">
    <property type="entry name" value="ADF_H"/>
    <property type="match status" value="1"/>
</dbReference>
<dbReference type="PANTHER" id="PTHR11913">
    <property type="entry name" value="COFILIN-RELATED"/>
    <property type="match status" value="1"/>
</dbReference>
<dbReference type="OrthoDB" id="10249245at2759"/>
<evidence type="ECO:0000256" key="5">
    <source>
        <dbReference type="ARBA" id="ARBA00032427"/>
    </source>
</evidence>
<dbReference type="GO" id="GO:0015629">
    <property type="term" value="C:actin cytoskeleton"/>
    <property type="evidence" value="ECO:0007669"/>
    <property type="project" value="InterPro"/>
</dbReference>
<comment type="subcellular location">
    <subcellularLocation>
        <location evidence="1">Nucleus matrix</location>
    </subcellularLocation>
</comment>
<evidence type="ECO:0000256" key="1">
    <source>
        <dbReference type="ARBA" id="ARBA00004109"/>
    </source>
</evidence>
<keyword evidence="8" id="KW-1185">Reference proteome</keyword>
<dbReference type="Gene3D" id="3.40.20.10">
    <property type="entry name" value="Severin"/>
    <property type="match status" value="1"/>
</dbReference>